<keyword evidence="5 7" id="KW-1133">Transmembrane helix</keyword>
<evidence type="ECO:0000259" key="8">
    <source>
        <dbReference type="Pfam" id="PF00884"/>
    </source>
</evidence>
<dbReference type="CDD" id="cd16015">
    <property type="entry name" value="LTA_synthase"/>
    <property type="match status" value="1"/>
</dbReference>
<organism evidence="9 10">
    <name type="scientific">Agathobacter ruminis</name>
    <dbReference type="NCBI Taxonomy" id="1712665"/>
    <lineage>
        <taxon>Bacteria</taxon>
        <taxon>Bacillati</taxon>
        <taxon>Bacillota</taxon>
        <taxon>Clostridia</taxon>
        <taxon>Lachnospirales</taxon>
        <taxon>Lachnospiraceae</taxon>
        <taxon>Agathobacter</taxon>
    </lineage>
</organism>
<dbReference type="Pfam" id="PF00884">
    <property type="entry name" value="Sulfatase"/>
    <property type="match status" value="1"/>
</dbReference>
<dbReference type="AlphaFoldDB" id="A0A2G3E5W9"/>
<dbReference type="EMBL" id="PDYG01000004">
    <property type="protein sequence ID" value="PHU38644.1"/>
    <property type="molecule type" value="Genomic_DNA"/>
</dbReference>
<dbReference type="Gene3D" id="3.30.1120.170">
    <property type="match status" value="1"/>
</dbReference>
<accession>A0A2G3E5W9</accession>
<proteinExistence type="predicted"/>
<evidence type="ECO:0000256" key="4">
    <source>
        <dbReference type="ARBA" id="ARBA00022692"/>
    </source>
</evidence>
<comment type="pathway">
    <text evidence="2">Cell wall biogenesis; lipoteichoic acid biosynthesis.</text>
</comment>
<comment type="caution">
    <text evidence="9">The sequence shown here is derived from an EMBL/GenBank/DDBJ whole genome shotgun (WGS) entry which is preliminary data.</text>
</comment>
<feature type="transmembrane region" description="Helical" evidence="7">
    <location>
        <begin position="52"/>
        <end position="74"/>
    </location>
</feature>
<keyword evidence="10" id="KW-1185">Reference proteome</keyword>
<dbReference type="PANTHER" id="PTHR47371:SF3">
    <property type="entry name" value="PHOSPHOGLYCEROL TRANSFERASE I"/>
    <property type="match status" value="1"/>
</dbReference>
<feature type="transmembrane region" description="Helical" evidence="7">
    <location>
        <begin position="133"/>
        <end position="155"/>
    </location>
</feature>
<dbReference type="SUPFAM" id="SSF53649">
    <property type="entry name" value="Alkaline phosphatase-like"/>
    <property type="match status" value="1"/>
</dbReference>
<name>A0A2G3E5W9_9FIRM</name>
<evidence type="ECO:0000256" key="5">
    <source>
        <dbReference type="ARBA" id="ARBA00022989"/>
    </source>
</evidence>
<feature type="domain" description="Sulfatase N-terminal" evidence="8">
    <location>
        <begin position="312"/>
        <end position="607"/>
    </location>
</feature>
<feature type="transmembrane region" description="Helical" evidence="7">
    <location>
        <begin position="86"/>
        <end position="106"/>
    </location>
</feature>
<evidence type="ECO:0000313" key="10">
    <source>
        <dbReference type="Proteomes" id="UP000224563"/>
    </source>
</evidence>
<evidence type="ECO:0000313" key="9">
    <source>
        <dbReference type="EMBL" id="PHU38644.1"/>
    </source>
</evidence>
<reference evidence="9 10" key="2">
    <citation type="submission" date="2017-10" db="EMBL/GenBank/DDBJ databases">
        <authorList>
            <person name="Banno H."/>
            <person name="Chua N.-H."/>
        </authorList>
    </citation>
    <scope>NUCLEOTIDE SEQUENCE [LARGE SCALE GENOMIC DNA]</scope>
    <source>
        <strain evidence="9 10">JK623</strain>
    </source>
</reference>
<evidence type="ECO:0000256" key="3">
    <source>
        <dbReference type="ARBA" id="ARBA00022475"/>
    </source>
</evidence>
<dbReference type="Gene3D" id="3.40.720.10">
    <property type="entry name" value="Alkaline Phosphatase, subunit A"/>
    <property type="match status" value="1"/>
</dbReference>
<comment type="subcellular location">
    <subcellularLocation>
        <location evidence="1">Cell membrane</location>
        <topology evidence="1">Multi-pass membrane protein</topology>
    </subcellularLocation>
</comment>
<evidence type="ECO:0000256" key="2">
    <source>
        <dbReference type="ARBA" id="ARBA00004936"/>
    </source>
</evidence>
<dbReference type="InterPro" id="IPR017850">
    <property type="entry name" value="Alkaline_phosphatase_core_sf"/>
</dbReference>
<dbReference type="GO" id="GO:0005886">
    <property type="term" value="C:plasma membrane"/>
    <property type="evidence" value="ECO:0007669"/>
    <property type="project" value="UniProtKB-SubCell"/>
</dbReference>
<protein>
    <recommendedName>
        <fullName evidence="8">Sulfatase N-terminal domain-containing protein</fullName>
    </recommendedName>
</protein>
<dbReference type="Proteomes" id="UP000224563">
    <property type="component" value="Unassembled WGS sequence"/>
</dbReference>
<dbReference type="PANTHER" id="PTHR47371">
    <property type="entry name" value="LIPOTEICHOIC ACID SYNTHASE"/>
    <property type="match status" value="1"/>
</dbReference>
<dbReference type="InterPro" id="IPR000917">
    <property type="entry name" value="Sulfatase_N"/>
</dbReference>
<evidence type="ECO:0000256" key="6">
    <source>
        <dbReference type="ARBA" id="ARBA00023136"/>
    </source>
</evidence>
<feature type="transmembrane region" description="Helical" evidence="7">
    <location>
        <begin position="27"/>
        <end position="46"/>
    </location>
</feature>
<evidence type="ECO:0000256" key="7">
    <source>
        <dbReference type="SAM" id="Phobius"/>
    </source>
</evidence>
<reference evidence="9 10" key="1">
    <citation type="submission" date="2017-10" db="EMBL/GenBank/DDBJ databases">
        <title>Resolving the taxonomy of Roseburia spp., Eubacterium rectale and Agathobacter spp. through phylogenomic analysis.</title>
        <authorList>
            <person name="Sheridan P.O."/>
            <person name="Walker A.W."/>
            <person name="Duncan S.H."/>
            <person name="Scott K.P."/>
            <person name="Toole P.W.O."/>
            <person name="Luis P."/>
            <person name="Flint H.J."/>
        </authorList>
    </citation>
    <scope>NUCLEOTIDE SEQUENCE [LARGE SCALE GENOMIC DNA]</scope>
    <source>
        <strain evidence="9 10">JK623</strain>
    </source>
</reference>
<feature type="transmembrane region" description="Helical" evidence="7">
    <location>
        <begin position="176"/>
        <end position="196"/>
    </location>
</feature>
<sequence>MTASASSARLEERKQRRKLRQQRPQRLFRAFEIPVAILWLQFILQISTVGKISGMFLLFGLLFGISYGLMLEFLVSLIPNSKVYGIVKAVVIGLLGLIMCIVYFVFGKFNTFYDLNTIFGGAGGAVGEFQNTIMRLIFCFNGIAHIILFFVPLIVNIIARVILTKKFAEVIWKERINTIVCAIVFYLVALLLARAIPSAWNTYKKEYNYTHAIERFGIFTGLRLDVKNSILGGNNDLSFDTPANPAPVVDKKNTEDTQQGTEVVEYGDNVTDIDFNALAESTSDDALAALDKYVATVTPSKKNAYTGMFKDKNLIFISAEAFSAQAIDEKLTPTLYRMANKGFQFTDYYQPESAGTTGGEYNNIFGMLPTDGGKSFKVAANNLNYMTMGWQLNKLGYWGKAYHNNTYTFYDRDKTHNTLGYSEGYMGYGNGMEKYIPKKTWPESDLEMIQGTVEEYINQDHFNVYYMSVSGHSDYTFSDNYMASKHKDEVADLDASEPIKAYKACNIELDLAMEHLIKRLEQAGKADDTVIVISADHFPYGLDDGGDSVNMPYLSELYGQSIDNDIIRDQNRLIIWSGCLEKNDPVEISTPVSSIDILPTLMNLFGIDFDSRLLVGRDVFSDREALVFNVSFDWKTEYGTYIASSGKFTPASDNVVYPYGYNEEQYIDYVKTLVRNKMKYCSGVLDNDYYRHVFGE</sequence>
<keyword evidence="3" id="KW-1003">Cell membrane</keyword>
<keyword evidence="6 7" id="KW-0472">Membrane</keyword>
<dbReference type="RefSeq" id="WP_099385367.1">
    <property type="nucleotide sequence ID" value="NZ_JANSWH010000068.1"/>
</dbReference>
<dbReference type="InterPro" id="IPR050448">
    <property type="entry name" value="OpgB/LTA_synthase_biosynth"/>
</dbReference>
<keyword evidence="4 7" id="KW-0812">Transmembrane</keyword>
<gene>
    <name evidence="9" type="ORF">CSX02_01475</name>
</gene>
<evidence type="ECO:0000256" key="1">
    <source>
        <dbReference type="ARBA" id="ARBA00004651"/>
    </source>
</evidence>